<dbReference type="AlphaFoldDB" id="A0A1Q9LTR9"/>
<dbReference type="Proteomes" id="UP000186040">
    <property type="component" value="Unassembled WGS sequence"/>
</dbReference>
<sequence length="258" mass="27167">MDGNGSVFGPRPVLLGHRGCGRGVVAGHEENSLASFLAAAAAGVDWVEVDVRRTADDTLVVAHNPAAPDGAFYADLTGAEAEARGTLRLDHLLEALPTAVGVDFDVKTSMEDATRTRPLSTMGRLAATARRTAKTRPTLISSFDAGALDIAKELAPDVPRGLLTWLEFPIDQAVAAAAHLDVQVLAPHWGSLHAKEEDEAALLRPLDYVVDTVHASGREFLAWCPTLKFARTLLAAGVDALCVNNVPKAVATLTPTPA</sequence>
<comment type="caution">
    <text evidence="2">The sequence shown here is derived from an EMBL/GenBank/DDBJ whole genome shotgun (WGS) entry which is preliminary data.</text>
</comment>
<dbReference type="OrthoDB" id="384721at2"/>
<dbReference type="InterPro" id="IPR017946">
    <property type="entry name" value="PLC-like_Pdiesterase_TIM-brl"/>
</dbReference>
<dbReference type="PROSITE" id="PS51704">
    <property type="entry name" value="GP_PDE"/>
    <property type="match status" value="1"/>
</dbReference>
<dbReference type="Pfam" id="PF03009">
    <property type="entry name" value="GDPD"/>
    <property type="match status" value="1"/>
</dbReference>
<dbReference type="GO" id="GO:0006629">
    <property type="term" value="P:lipid metabolic process"/>
    <property type="evidence" value="ECO:0007669"/>
    <property type="project" value="InterPro"/>
</dbReference>
<name>A0A1Q9LTR9_9PSEU</name>
<proteinExistence type="predicted"/>
<keyword evidence="3" id="KW-1185">Reference proteome</keyword>
<dbReference type="CDD" id="cd08556">
    <property type="entry name" value="GDPD"/>
    <property type="match status" value="1"/>
</dbReference>
<evidence type="ECO:0000313" key="3">
    <source>
        <dbReference type="Proteomes" id="UP000186040"/>
    </source>
</evidence>
<reference evidence="2 3" key="1">
    <citation type="submission" date="2016-10" db="EMBL/GenBank/DDBJ databases">
        <title>The Draft Genome Sequence of Actinokineospora bangkokensis 44EHWT reveals the biosynthetic pathway of antifungal compounds Thailandins with unusual extender unit butylmalonyl-CoA.</title>
        <authorList>
            <person name="Greule A."/>
            <person name="Intra B."/>
            <person name="Flemming S."/>
            <person name="Rommel M.G."/>
            <person name="Panbangred W."/>
            <person name="Bechthold A."/>
        </authorList>
    </citation>
    <scope>NUCLEOTIDE SEQUENCE [LARGE SCALE GENOMIC DNA]</scope>
    <source>
        <strain evidence="2 3">44EHW</strain>
    </source>
</reference>
<dbReference type="GO" id="GO:0008081">
    <property type="term" value="F:phosphoric diester hydrolase activity"/>
    <property type="evidence" value="ECO:0007669"/>
    <property type="project" value="InterPro"/>
</dbReference>
<dbReference type="Gene3D" id="3.20.20.190">
    <property type="entry name" value="Phosphatidylinositol (PI) phosphodiesterase"/>
    <property type="match status" value="1"/>
</dbReference>
<dbReference type="SUPFAM" id="SSF51695">
    <property type="entry name" value="PLC-like phosphodiesterases"/>
    <property type="match status" value="1"/>
</dbReference>
<evidence type="ECO:0000313" key="2">
    <source>
        <dbReference type="EMBL" id="OLR95435.1"/>
    </source>
</evidence>
<protein>
    <recommendedName>
        <fullName evidence="1">GP-PDE domain-containing protein</fullName>
    </recommendedName>
</protein>
<dbReference type="RefSeq" id="WP_075972876.1">
    <property type="nucleotide sequence ID" value="NZ_MKQR01000002.1"/>
</dbReference>
<dbReference type="STRING" id="1193682.BJP25_06730"/>
<dbReference type="PANTHER" id="PTHR46211:SF1">
    <property type="entry name" value="GLYCEROPHOSPHODIESTER PHOSPHODIESTERASE, CYTOPLASMIC"/>
    <property type="match status" value="1"/>
</dbReference>
<gene>
    <name evidence="2" type="ORF">BJP25_06730</name>
</gene>
<organism evidence="2 3">
    <name type="scientific">Actinokineospora bangkokensis</name>
    <dbReference type="NCBI Taxonomy" id="1193682"/>
    <lineage>
        <taxon>Bacteria</taxon>
        <taxon>Bacillati</taxon>
        <taxon>Actinomycetota</taxon>
        <taxon>Actinomycetes</taxon>
        <taxon>Pseudonocardiales</taxon>
        <taxon>Pseudonocardiaceae</taxon>
        <taxon>Actinokineospora</taxon>
    </lineage>
</organism>
<accession>A0A1Q9LTR9</accession>
<dbReference type="InterPro" id="IPR030395">
    <property type="entry name" value="GP_PDE_dom"/>
</dbReference>
<evidence type="ECO:0000259" key="1">
    <source>
        <dbReference type="PROSITE" id="PS51704"/>
    </source>
</evidence>
<dbReference type="EMBL" id="MKQR01000002">
    <property type="protein sequence ID" value="OLR95435.1"/>
    <property type="molecule type" value="Genomic_DNA"/>
</dbReference>
<feature type="domain" description="GP-PDE" evidence="1">
    <location>
        <begin position="12"/>
        <end position="253"/>
    </location>
</feature>
<dbReference type="PANTHER" id="PTHR46211">
    <property type="entry name" value="GLYCEROPHOSPHORYL DIESTER PHOSPHODIESTERASE"/>
    <property type="match status" value="1"/>
</dbReference>